<dbReference type="Proteomes" id="UP000270094">
    <property type="component" value="Unassembled WGS sequence"/>
</dbReference>
<accession>A0A3P7JB72</accession>
<proteinExistence type="predicted"/>
<protein>
    <submittedName>
        <fullName evidence="1">Uncharacterized protein</fullName>
    </submittedName>
</protein>
<keyword evidence="2" id="KW-1185">Reference proteome</keyword>
<evidence type="ECO:0000313" key="2">
    <source>
        <dbReference type="Proteomes" id="UP000270094"/>
    </source>
</evidence>
<organism evidence="1 2">
    <name type="scientific">Strongylus vulgaris</name>
    <name type="common">Blood worm</name>
    <dbReference type="NCBI Taxonomy" id="40348"/>
    <lineage>
        <taxon>Eukaryota</taxon>
        <taxon>Metazoa</taxon>
        <taxon>Ecdysozoa</taxon>
        <taxon>Nematoda</taxon>
        <taxon>Chromadorea</taxon>
        <taxon>Rhabditida</taxon>
        <taxon>Rhabditina</taxon>
        <taxon>Rhabditomorpha</taxon>
        <taxon>Strongyloidea</taxon>
        <taxon>Strongylidae</taxon>
        <taxon>Strongylus</taxon>
    </lineage>
</organism>
<evidence type="ECO:0000313" key="1">
    <source>
        <dbReference type="EMBL" id="VDM80586.1"/>
    </source>
</evidence>
<reference evidence="1 2" key="1">
    <citation type="submission" date="2018-11" db="EMBL/GenBank/DDBJ databases">
        <authorList>
            <consortium name="Pathogen Informatics"/>
        </authorList>
    </citation>
    <scope>NUCLEOTIDE SEQUENCE [LARGE SCALE GENOMIC DNA]</scope>
</reference>
<name>A0A3P7JB72_STRVU</name>
<dbReference type="AlphaFoldDB" id="A0A3P7JB72"/>
<dbReference type="EMBL" id="UYYB01109141">
    <property type="protein sequence ID" value="VDM80586.1"/>
    <property type="molecule type" value="Genomic_DNA"/>
</dbReference>
<gene>
    <name evidence="1" type="ORF">SVUK_LOCUS15584</name>
</gene>
<sequence length="95" mass="10686">MRCGDFICIHSYDPNQIPGYCGIAVEFVSRGQCNYSGIGGVFKLFKNILGDLFNAPALATCLLEILTSFMRDAFLVYFKIYNFFLIGDGLTFPYE</sequence>